<sequence length="239" mass="26311">MSSRPLPRPSGAGKSIPAAAQTGRSSGRPKLSAASPPRRVGRYVPADSLFQALEEAAANNAPVADFRAIAMRDVQRARVAVSEKFKLFIPCGAVAGTSQLDEIMLSIHTEDQTALWKDSLPTLCDFIRIPSKGIRFTCTSRDVAVKLGGSTVRLFGNTHIIKKFSLYERLYTLNLTRIPSDLDDYVIYDFFASRGLYVLITATHQVGDMISRDRTIWCTTQDCPTELLLPDGSAIRKIF</sequence>
<proteinExistence type="predicted"/>
<evidence type="ECO:0000256" key="1">
    <source>
        <dbReference type="SAM" id="MobiDB-lite"/>
    </source>
</evidence>
<protein>
    <submittedName>
        <fullName evidence="2">Uncharacterized protein</fullName>
    </submittedName>
</protein>
<gene>
    <name evidence="2" type="ORF">PM001_LOCUS25936</name>
</gene>
<dbReference type="Proteomes" id="UP001162060">
    <property type="component" value="Unassembled WGS sequence"/>
</dbReference>
<dbReference type="AlphaFoldDB" id="A0AAV1V2P5"/>
<dbReference type="EMBL" id="CAKLBY020000259">
    <property type="protein sequence ID" value="CAK7940786.1"/>
    <property type="molecule type" value="Genomic_DNA"/>
</dbReference>
<reference evidence="2" key="1">
    <citation type="submission" date="2024-01" db="EMBL/GenBank/DDBJ databases">
        <authorList>
            <person name="Webb A."/>
        </authorList>
    </citation>
    <scope>NUCLEOTIDE SEQUENCE</scope>
    <source>
        <strain evidence="2">Pm1</strain>
    </source>
</reference>
<evidence type="ECO:0000313" key="2">
    <source>
        <dbReference type="EMBL" id="CAK7940786.1"/>
    </source>
</evidence>
<accession>A0AAV1V2P5</accession>
<comment type="caution">
    <text evidence="2">The sequence shown here is derived from an EMBL/GenBank/DDBJ whole genome shotgun (WGS) entry which is preliminary data.</text>
</comment>
<name>A0AAV1V2P5_9STRA</name>
<organism evidence="2 3">
    <name type="scientific">Peronospora matthiolae</name>
    <dbReference type="NCBI Taxonomy" id="2874970"/>
    <lineage>
        <taxon>Eukaryota</taxon>
        <taxon>Sar</taxon>
        <taxon>Stramenopiles</taxon>
        <taxon>Oomycota</taxon>
        <taxon>Peronosporomycetes</taxon>
        <taxon>Peronosporales</taxon>
        <taxon>Peronosporaceae</taxon>
        <taxon>Peronospora</taxon>
    </lineage>
</organism>
<evidence type="ECO:0000313" key="3">
    <source>
        <dbReference type="Proteomes" id="UP001162060"/>
    </source>
</evidence>
<feature type="region of interest" description="Disordered" evidence="1">
    <location>
        <begin position="1"/>
        <end position="39"/>
    </location>
</feature>